<dbReference type="PRINTS" id="PR00608">
    <property type="entry name" value="CYTCHROMECII"/>
</dbReference>
<comment type="caution">
    <text evidence="9">The sequence shown here is derived from an EMBL/GenBank/DDBJ whole genome shotgun (WGS) entry which is preliminary data.</text>
</comment>
<evidence type="ECO:0000313" key="9">
    <source>
        <dbReference type="EMBL" id="NEV61934.1"/>
    </source>
</evidence>
<comment type="PTM">
    <text evidence="7">Binds 1 heme group per subunit.</text>
</comment>
<name>A0A6M0JXZ9_9GAMM</name>
<evidence type="ECO:0000256" key="3">
    <source>
        <dbReference type="ARBA" id="ARBA00022723"/>
    </source>
</evidence>
<dbReference type="AlphaFoldDB" id="A0A6M0JXZ9"/>
<feature type="binding site" description="covalent" evidence="7">
    <location>
        <position position="144"/>
    </location>
    <ligand>
        <name>heme c</name>
        <dbReference type="ChEBI" id="CHEBI:61717"/>
    </ligand>
</feature>
<keyword evidence="5 6" id="KW-0408">Iron</keyword>
<feature type="binding site" description="covalent" evidence="7">
    <location>
        <position position="147"/>
    </location>
    <ligand>
        <name>heme c</name>
        <dbReference type="ChEBI" id="CHEBI:61717"/>
    </ligand>
</feature>
<gene>
    <name evidence="9" type="ORF">G3446_08525</name>
</gene>
<dbReference type="RefSeq" id="WP_164452410.1">
    <property type="nucleotide sequence ID" value="NZ_JAAIJQ010000019.1"/>
</dbReference>
<organism evidence="9 10">
    <name type="scientific">Thiorhodococcus minor</name>
    <dbReference type="NCBI Taxonomy" id="57489"/>
    <lineage>
        <taxon>Bacteria</taxon>
        <taxon>Pseudomonadati</taxon>
        <taxon>Pseudomonadota</taxon>
        <taxon>Gammaproteobacteria</taxon>
        <taxon>Chromatiales</taxon>
        <taxon>Chromatiaceae</taxon>
        <taxon>Thiorhodococcus</taxon>
    </lineage>
</organism>
<evidence type="ECO:0000313" key="10">
    <source>
        <dbReference type="Proteomes" id="UP000483379"/>
    </source>
</evidence>
<dbReference type="PROSITE" id="PS51009">
    <property type="entry name" value="CYTCII"/>
    <property type="match status" value="1"/>
</dbReference>
<accession>A0A6M0JXZ9</accession>
<dbReference type="Proteomes" id="UP000483379">
    <property type="component" value="Unassembled WGS sequence"/>
</dbReference>
<dbReference type="SUPFAM" id="SSF47175">
    <property type="entry name" value="Cytochromes"/>
    <property type="match status" value="1"/>
</dbReference>
<protein>
    <submittedName>
        <fullName evidence="9">Cytochrome c</fullName>
    </submittedName>
</protein>
<keyword evidence="10" id="KW-1185">Reference proteome</keyword>
<dbReference type="GO" id="GO:0020037">
    <property type="term" value="F:heme binding"/>
    <property type="evidence" value="ECO:0007669"/>
    <property type="project" value="InterPro"/>
</dbReference>
<dbReference type="Gene3D" id="1.20.120.10">
    <property type="entry name" value="Cytochrome c/b562"/>
    <property type="match status" value="1"/>
</dbReference>
<evidence type="ECO:0000256" key="2">
    <source>
        <dbReference type="ARBA" id="ARBA00022617"/>
    </source>
</evidence>
<dbReference type="GO" id="GO:0005506">
    <property type="term" value="F:iron ion binding"/>
    <property type="evidence" value="ECO:0007669"/>
    <property type="project" value="InterPro"/>
</dbReference>
<dbReference type="EMBL" id="JAAIJQ010000019">
    <property type="protein sequence ID" value="NEV61934.1"/>
    <property type="molecule type" value="Genomic_DNA"/>
</dbReference>
<dbReference type="GO" id="GO:0042597">
    <property type="term" value="C:periplasmic space"/>
    <property type="evidence" value="ECO:0007669"/>
    <property type="project" value="InterPro"/>
</dbReference>
<dbReference type="InterPro" id="IPR010980">
    <property type="entry name" value="Cyt_c/b562"/>
</dbReference>
<keyword evidence="3 6" id="KW-0479">Metal-binding</keyword>
<reference evidence="9 10" key="1">
    <citation type="submission" date="2020-02" db="EMBL/GenBank/DDBJ databases">
        <title>Genome sequences of Thiorhodococcus mannitoliphagus and Thiorhodococcus minor, purple sulfur photosynthetic bacteria in the gammaproteobacterial family, Chromatiaceae.</title>
        <authorList>
            <person name="Aviles F.A."/>
            <person name="Meyer T.E."/>
            <person name="Kyndt J.A."/>
        </authorList>
    </citation>
    <scope>NUCLEOTIDE SEQUENCE [LARGE SCALE GENOMIC DNA]</scope>
    <source>
        <strain evidence="9 10">DSM 11518</strain>
    </source>
</reference>
<feature type="chain" id="PRO_5026897546" evidence="8">
    <location>
        <begin position="24"/>
        <end position="155"/>
    </location>
</feature>
<evidence type="ECO:0000256" key="7">
    <source>
        <dbReference type="PIRSR" id="PIRSR000027-2"/>
    </source>
</evidence>
<evidence type="ECO:0000256" key="1">
    <source>
        <dbReference type="ARBA" id="ARBA00022448"/>
    </source>
</evidence>
<dbReference type="InterPro" id="IPR012127">
    <property type="entry name" value="Cyt_c_prime"/>
</dbReference>
<dbReference type="GO" id="GO:0009055">
    <property type="term" value="F:electron transfer activity"/>
    <property type="evidence" value="ECO:0007669"/>
    <property type="project" value="InterPro"/>
</dbReference>
<dbReference type="InterPro" id="IPR015984">
    <property type="entry name" value="Cyt_c_prime_subgr"/>
</dbReference>
<keyword evidence="1" id="KW-0813">Transport</keyword>
<evidence type="ECO:0000256" key="6">
    <source>
        <dbReference type="PIRSR" id="PIRSR000027-1"/>
    </source>
</evidence>
<dbReference type="InterPro" id="IPR002321">
    <property type="entry name" value="Cyt_c_II"/>
</dbReference>
<keyword evidence="2 7" id="KW-0349">Heme</keyword>
<dbReference type="Pfam" id="PF01322">
    <property type="entry name" value="Cytochrom_C_2"/>
    <property type="match status" value="1"/>
</dbReference>
<dbReference type="PIRSF" id="PIRSF000027">
    <property type="entry name" value="Cytc_c_prime"/>
    <property type="match status" value="1"/>
</dbReference>
<proteinExistence type="predicted"/>
<feature type="binding site" description="axial binding residue" evidence="6">
    <location>
        <position position="148"/>
    </location>
    <ligand>
        <name>heme c</name>
        <dbReference type="ChEBI" id="CHEBI:61717"/>
    </ligand>
    <ligandPart>
        <name>Fe</name>
        <dbReference type="ChEBI" id="CHEBI:18248"/>
    </ligandPart>
</feature>
<evidence type="ECO:0000256" key="8">
    <source>
        <dbReference type="SAM" id="SignalP"/>
    </source>
</evidence>
<keyword evidence="8" id="KW-0732">Signal</keyword>
<evidence type="ECO:0000256" key="5">
    <source>
        <dbReference type="ARBA" id="ARBA00023004"/>
    </source>
</evidence>
<evidence type="ECO:0000256" key="4">
    <source>
        <dbReference type="ARBA" id="ARBA00022982"/>
    </source>
</evidence>
<dbReference type="GO" id="GO:0022900">
    <property type="term" value="P:electron transport chain"/>
    <property type="evidence" value="ECO:0007669"/>
    <property type="project" value="InterPro"/>
</dbReference>
<sequence>MKPFLATTAVGLMAATLAGSALAGALSPEEQIETRQAGYTFMGWNMGKIKASLQGDYDADQVKAAANAIAAIANSGMGALYGPGTDKDVGDVKTRVKPELFENMQDVGKLAGDFKTAADNLAEAAAGGDAGAVKTAFGDLGQACKACHKKYRADD</sequence>
<feature type="signal peptide" evidence="8">
    <location>
        <begin position="1"/>
        <end position="23"/>
    </location>
</feature>
<keyword evidence="4" id="KW-0249">Electron transport</keyword>